<keyword evidence="7" id="KW-1185">Reference proteome</keyword>
<name>A0A367JMU9_RHIST</name>
<accession>A0A367JMU9</accession>
<keyword evidence="4" id="KW-0808">Transferase</keyword>
<evidence type="ECO:0000256" key="1">
    <source>
        <dbReference type="ARBA" id="ARBA00001933"/>
    </source>
</evidence>
<protein>
    <submittedName>
        <fullName evidence="6">Uncharacterized protein</fullName>
    </submittedName>
</protein>
<evidence type="ECO:0000256" key="5">
    <source>
        <dbReference type="ARBA" id="ARBA00022898"/>
    </source>
</evidence>
<dbReference type="STRING" id="4846.A0A367JMU9"/>
<evidence type="ECO:0000256" key="4">
    <source>
        <dbReference type="ARBA" id="ARBA00022679"/>
    </source>
</evidence>
<feature type="non-terminal residue" evidence="6">
    <location>
        <position position="91"/>
    </location>
</feature>
<dbReference type="EMBL" id="PJQM01003022">
    <property type="protein sequence ID" value="RCH91256.1"/>
    <property type="molecule type" value="Genomic_DNA"/>
</dbReference>
<evidence type="ECO:0000256" key="3">
    <source>
        <dbReference type="ARBA" id="ARBA00022576"/>
    </source>
</evidence>
<dbReference type="InterPro" id="IPR015422">
    <property type="entry name" value="PyrdxlP-dep_Trfase_small"/>
</dbReference>
<dbReference type="PANTHER" id="PTHR42790">
    <property type="entry name" value="AMINOTRANSFERASE"/>
    <property type="match status" value="1"/>
</dbReference>
<reference evidence="6 7" key="1">
    <citation type="journal article" date="2018" name="G3 (Bethesda)">
        <title>Phylogenetic and Phylogenomic Definition of Rhizopus Species.</title>
        <authorList>
            <person name="Gryganskyi A.P."/>
            <person name="Golan J."/>
            <person name="Dolatabadi S."/>
            <person name="Mondo S."/>
            <person name="Robb S."/>
            <person name="Idnurm A."/>
            <person name="Muszewska A."/>
            <person name="Steczkiewicz K."/>
            <person name="Masonjones S."/>
            <person name="Liao H.L."/>
            <person name="Gajdeczka M.T."/>
            <person name="Anike F."/>
            <person name="Vuek A."/>
            <person name="Anishchenko I.M."/>
            <person name="Voigt K."/>
            <person name="de Hoog G.S."/>
            <person name="Smith M.E."/>
            <person name="Heitman J."/>
            <person name="Vilgalys R."/>
            <person name="Stajich J.E."/>
        </authorList>
    </citation>
    <scope>NUCLEOTIDE SEQUENCE [LARGE SCALE GENOMIC DNA]</scope>
    <source>
        <strain evidence="6 7">LSU 92-RS-03</strain>
    </source>
</reference>
<dbReference type="Gene3D" id="3.90.1150.10">
    <property type="entry name" value="Aspartate Aminotransferase, domain 1"/>
    <property type="match status" value="1"/>
</dbReference>
<dbReference type="Proteomes" id="UP000253551">
    <property type="component" value="Unassembled WGS sequence"/>
</dbReference>
<dbReference type="GO" id="GO:1901605">
    <property type="term" value="P:alpha-amino acid metabolic process"/>
    <property type="evidence" value="ECO:0007669"/>
    <property type="project" value="TreeGrafter"/>
</dbReference>
<keyword evidence="5" id="KW-0663">Pyridoxal phosphate</keyword>
<dbReference type="PANTHER" id="PTHR42790:SF19">
    <property type="entry name" value="KYNURENINE_ALPHA-AMINOADIPATE AMINOTRANSFERASE, MITOCHONDRIAL"/>
    <property type="match status" value="1"/>
</dbReference>
<dbReference type="Gene3D" id="3.40.640.10">
    <property type="entry name" value="Type I PLP-dependent aspartate aminotransferase-like (Major domain)"/>
    <property type="match status" value="1"/>
</dbReference>
<evidence type="ECO:0000313" key="7">
    <source>
        <dbReference type="Proteomes" id="UP000253551"/>
    </source>
</evidence>
<gene>
    <name evidence="6" type="ORF">CU098_010936</name>
</gene>
<dbReference type="GO" id="GO:0008483">
    <property type="term" value="F:transaminase activity"/>
    <property type="evidence" value="ECO:0007669"/>
    <property type="project" value="UniProtKB-KW"/>
</dbReference>
<dbReference type="InterPro" id="IPR015421">
    <property type="entry name" value="PyrdxlP-dep_Trfase_major"/>
</dbReference>
<evidence type="ECO:0000256" key="2">
    <source>
        <dbReference type="ARBA" id="ARBA00007441"/>
    </source>
</evidence>
<comment type="caution">
    <text evidence="6">The sequence shown here is derived from an EMBL/GenBank/DDBJ whole genome shotgun (WGS) entry which is preliminary data.</text>
</comment>
<comment type="similarity">
    <text evidence="2">Belongs to the class-I pyridoxal-phosphate-dependent aminotransferase family.</text>
</comment>
<dbReference type="OrthoDB" id="691673at2759"/>
<proteinExistence type="inferred from homology"/>
<evidence type="ECO:0000313" key="6">
    <source>
        <dbReference type="EMBL" id="RCH91256.1"/>
    </source>
</evidence>
<organism evidence="6 7">
    <name type="scientific">Rhizopus stolonifer</name>
    <name type="common">Rhizopus nigricans</name>
    <dbReference type="NCBI Taxonomy" id="4846"/>
    <lineage>
        <taxon>Eukaryota</taxon>
        <taxon>Fungi</taxon>
        <taxon>Fungi incertae sedis</taxon>
        <taxon>Mucoromycota</taxon>
        <taxon>Mucoromycotina</taxon>
        <taxon>Mucoromycetes</taxon>
        <taxon>Mucorales</taxon>
        <taxon>Mucorineae</taxon>
        <taxon>Rhizopodaceae</taxon>
        <taxon>Rhizopus</taxon>
    </lineage>
</organism>
<comment type="cofactor">
    <cofactor evidence="1">
        <name>pyridoxal 5'-phosphate</name>
        <dbReference type="ChEBI" id="CHEBI:597326"/>
    </cofactor>
</comment>
<sequence>MPYVEQEDMLSLGAGAPNPITFPFAGLTLRLKSGERIEIDDQLFERSLSYDFTSGQPLLNQQLKELQKIEHTPPVDFDVSIGVGSQDLLTK</sequence>
<keyword evidence="3" id="KW-0032">Aminotransferase</keyword>
<dbReference type="AlphaFoldDB" id="A0A367JMU9"/>
<dbReference type="InterPro" id="IPR050859">
    <property type="entry name" value="Class-I_PLP-dep_aminotransf"/>
</dbReference>